<dbReference type="InterPro" id="IPR025857">
    <property type="entry name" value="MacB_PCD"/>
</dbReference>
<evidence type="ECO:0000259" key="8">
    <source>
        <dbReference type="Pfam" id="PF02687"/>
    </source>
</evidence>
<dbReference type="GO" id="GO:0005886">
    <property type="term" value="C:plasma membrane"/>
    <property type="evidence" value="ECO:0007669"/>
    <property type="project" value="UniProtKB-SubCell"/>
</dbReference>
<evidence type="ECO:0000256" key="1">
    <source>
        <dbReference type="ARBA" id="ARBA00004651"/>
    </source>
</evidence>
<reference evidence="10 11" key="1">
    <citation type="submission" date="2017-11" db="EMBL/GenBank/DDBJ databases">
        <title>Draft genome of actinobacteria isolated from guarana (Paullinia cupana (Mart.) Ducke.</title>
        <authorList>
            <person name="Siqueira K.A."/>
            <person name="Liotti R.G."/>
            <person name="Mendes T.A.O."/>
            <person name="Soares M.A."/>
        </authorList>
    </citation>
    <scope>NUCLEOTIDE SEQUENCE [LARGE SCALE GENOMIC DNA]</scope>
    <source>
        <strain evidence="10 11">193</strain>
    </source>
</reference>
<comment type="similarity">
    <text evidence="6">Belongs to the ABC-4 integral membrane protein family.</text>
</comment>
<evidence type="ECO:0000256" key="3">
    <source>
        <dbReference type="ARBA" id="ARBA00022692"/>
    </source>
</evidence>
<keyword evidence="5 7" id="KW-0472">Membrane</keyword>
<name>A0A3M0HYU9_9ACTN</name>
<feature type="domain" description="MacB-like periplasmic core" evidence="9">
    <location>
        <begin position="19"/>
        <end position="247"/>
    </location>
</feature>
<evidence type="ECO:0000256" key="6">
    <source>
        <dbReference type="ARBA" id="ARBA00038076"/>
    </source>
</evidence>
<accession>A0A3M0HYU9</accession>
<comment type="subcellular location">
    <subcellularLocation>
        <location evidence="1">Cell membrane</location>
        <topology evidence="1">Multi-pass membrane protein</topology>
    </subcellularLocation>
</comment>
<evidence type="ECO:0000259" key="9">
    <source>
        <dbReference type="Pfam" id="PF12704"/>
    </source>
</evidence>
<keyword evidence="2" id="KW-1003">Cell membrane</keyword>
<feature type="transmembrane region" description="Helical" evidence="7">
    <location>
        <begin position="321"/>
        <end position="347"/>
    </location>
</feature>
<dbReference type="RefSeq" id="WP_121892649.1">
    <property type="nucleotide sequence ID" value="NZ_PENI01000022.1"/>
</dbReference>
<protein>
    <submittedName>
        <fullName evidence="10">ABC transporter permease</fullName>
    </submittedName>
</protein>
<comment type="caution">
    <text evidence="10">The sequence shown here is derived from an EMBL/GenBank/DDBJ whole genome shotgun (WGS) entry which is preliminary data.</text>
</comment>
<keyword evidence="3 7" id="KW-0812">Transmembrane</keyword>
<dbReference type="InterPro" id="IPR003838">
    <property type="entry name" value="ABC3_permease_C"/>
</dbReference>
<dbReference type="OrthoDB" id="9812886at2"/>
<dbReference type="Pfam" id="PF02687">
    <property type="entry name" value="FtsX"/>
    <property type="match status" value="1"/>
</dbReference>
<gene>
    <name evidence="10" type="ORF">CTZ28_28665</name>
</gene>
<keyword evidence="4 7" id="KW-1133">Transmembrane helix</keyword>
<evidence type="ECO:0000256" key="7">
    <source>
        <dbReference type="SAM" id="Phobius"/>
    </source>
</evidence>
<dbReference type="GO" id="GO:0022857">
    <property type="term" value="F:transmembrane transporter activity"/>
    <property type="evidence" value="ECO:0007669"/>
    <property type="project" value="TreeGrafter"/>
</dbReference>
<evidence type="ECO:0000256" key="4">
    <source>
        <dbReference type="ARBA" id="ARBA00022989"/>
    </source>
</evidence>
<organism evidence="10 11">
    <name type="scientific">Streptomyces shenzhenensis</name>
    <dbReference type="NCBI Taxonomy" id="943815"/>
    <lineage>
        <taxon>Bacteria</taxon>
        <taxon>Bacillati</taxon>
        <taxon>Actinomycetota</taxon>
        <taxon>Actinomycetes</taxon>
        <taxon>Kitasatosporales</taxon>
        <taxon>Streptomycetaceae</taxon>
        <taxon>Streptomyces</taxon>
    </lineage>
</organism>
<dbReference type="PANTHER" id="PTHR30572:SF9">
    <property type="entry name" value="ABC TRANSPORTER PERMEASE PROTEIN"/>
    <property type="match status" value="1"/>
</dbReference>
<dbReference type="Pfam" id="PF12704">
    <property type="entry name" value="MacB_PCD"/>
    <property type="match status" value="1"/>
</dbReference>
<sequence length="411" mass="43689">MNFVKRAAYSLAARKGRTAILLAVFFVLCTLVLGGFLLQGATDRQEAEAQRRIGVDATVHGDALTPDAAVKLGTSPLVERYNPVLRGILRAPLLRLVEPNAVRPPSAKPGPYGPGVAGIRESEMLLDFATGRTKLVAGRPITTAEAGRKVVLIEERLAKKNGLAPGDRLTLASPDGTKKRSYEVRGIFRDPAPVPSGWLDPAELAPNQIYAPLDAIGGLGLGDRLQAVVLKISSPERAKALHAEARKVIGAAGFRFDVNDKAYRDQVRPLQRVGGFAGALVWLMAVAGTVILGLIVTLTIRERRDELGTLLALGEKKWKLLGQHITEVVVVAMVALAASAATALVLAQPVGEQLLDTASATGELPPPDMRLEQTPMSMTAGLLLGIALVSTVLPGLAILRLHPRSILARHD</sequence>
<evidence type="ECO:0000313" key="11">
    <source>
        <dbReference type="Proteomes" id="UP000270471"/>
    </source>
</evidence>
<evidence type="ECO:0000313" key="10">
    <source>
        <dbReference type="EMBL" id="RMB82431.1"/>
    </source>
</evidence>
<feature type="domain" description="ABC3 transporter permease C-terminal" evidence="8">
    <location>
        <begin position="280"/>
        <end position="403"/>
    </location>
</feature>
<dbReference type="EMBL" id="PENI01000022">
    <property type="protein sequence ID" value="RMB82431.1"/>
    <property type="molecule type" value="Genomic_DNA"/>
</dbReference>
<feature type="transmembrane region" description="Helical" evidence="7">
    <location>
        <begin position="376"/>
        <end position="399"/>
    </location>
</feature>
<proteinExistence type="inferred from homology"/>
<dbReference type="AlphaFoldDB" id="A0A3M0HYU9"/>
<feature type="transmembrane region" description="Helical" evidence="7">
    <location>
        <begin position="276"/>
        <end position="300"/>
    </location>
</feature>
<dbReference type="PANTHER" id="PTHR30572">
    <property type="entry name" value="MEMBRANE COMPONENT OF TRANSPORTER-RELATED"/>
    <property type="match status" value="1"/>
</dbReference>
<dbReference type="InterPro" id="IPR050250">
    <property type="entry name" value="Macrolide_Exporter_MacB"/>
</dbReference>
<keyword evidence="11" id="KW-1185">Reference proteome</keyword>
<evidence type="ECO:0000256" key="5">
    <source>
        <dbReference type="ARBA" id="ARBA00023136"/>
    </source>
</evidence>
<dbReference type="Proteomes" id="UP000270471">
    <property type="component" value="Unassembled WGS sequence"/>
</dbReference>
<evidence type="ECO:0000256" key="2">
    <source>
        <dbReference type="ARBA" id="ARBA00022475"/>
    </source>
</evidence>